<name>A0A9E6XUU0_9ACTN</name>
<feature type="transmembrane region" description="Helical" evidence="2">
    <location>
        <begin position="157"/>
        <end position="185"/>
    </location>
</feature>
<dbReference type="Proteomes" id="UP001162834">
    <property type="component" value="Chromosome"/>
</dbReference>
<keyword evidence="4" id="KW-1185">Reference proteome</keyword>
<feature type="transmembrane region" description="Helical" evidence="2">
    <location>
        <begin position="49"/>
        <end position="72"/>
    </location>
</feature>
<keyword evidence="2" id="KW-0812">Transmembrane</keyword>
<feature type="transmembrane region" description="Helical" evidence="2">
    <location>
        <begin position="113"/>
        <end position="136"/>
    </location>
</feature>
<feature type="compositionally biased region" description="Low complexity" evidence="1">
    <location>
        <begin position="236"/>
        <end position="250"/>
    </location>
</feature>
<reference evidence="3" key="1">
    <citation type="journal article" date="2022" name="Int. J. Syst. Evol. Microbiol.">
        <title>Pseudomonas aegrilactucae sp. nov. and Pseudomonas morbosilactucae sp. nov., pathogens causing bacterial rot of lettuce in Japan.</title>
        <authorList>
            <person name="Sawada H."/>
            <person name="Fujikawa T."/>
            <person name="Satou M."/>
        </authorList>
    </citation>
    <scope>NUCLEOTIDE SEQUENCE</scope>
    <source>
        <strain evidence="3">0166_1</strain>
    </source>
</reference>
<evidence type="ECO:0000256" key="1">
    <source>
        <dbReference type="SAM" id="MobiDB-lite"/>
    </source>
</evidence>
<proteinExistence type="predicted"/>
<feature type="transmembrane region" description="Helical" evidence="2">
    <location>
        <begin position="191"/>
        <end position="213"/>
    </location>
</feature>
<dbReference type="RefSeq" id="WP_259314455.1">
    <property type="nucleotide sequence ID" value="NZ_CP087164.1"/>
</dbReference>
<evidence type="ECO:0000313" key="4">
    <source>
        <dbReference type="Proteomes" id="UP001162834"/>
    </source>
</evidence>
<feature type="transmembrane region" description="Helical" evidence="2">
    <location>
        <begin position="21"/>
        <end position="43"/>
    </location>
</feature>
<keyword evidence="2" id="KW-1133">Transmembrane helix</keyword>
<evidence type="ECO:0000256" key="2">
    <source>
        <dbReference type="SAM" id="Phobius"/>
    </source>
</evidence>
<protein>
    <recommendedName>
        <fullName evidence="5">Glycerophosphoryl diester phosphodiesterase membrane domain-containing protein</fullName>
    </recommendedName>
</protein>
<evidence type="ECO:0008006" key="5">
    <source>
        <dbReference type="Google" id="ProtNLM"/>
    </source>
</evidence>
<keyword evidence="2" id="KW-0472">Membrane</keyword>
<dbReference type="KEGG" id="sbae:DSM104329_01171"/>
<feature type="region of interest" description="Disordered" evidence="1">
    <location>
        <begin position="224"/>
        <end position="265"/>
    </location>
</feature>
<dbReference type="AlphaFoldDB" id="A0A9E6XUU0"/>
<organism evidence="3 4">
    <name type="scientific">Capillimicrobium parvum</name>
    <dbReference type="NCBI Taxonomy" id="2884022"/>
    <lineage>
        <taxon>Bacteria</taxon>
        <taxon>Bacillati</taxon>
        <taxon>Actinomycetota</taxon>
        <taxon>Thermoleophilia</taxon>
        <taxon>Solirubrobacterales</taxon>
        <taxon>Capillimicrobiaceae</taxon>
        <taxon>Capillimicrobium</taxon>
    </lineage>
</organism>
<feature type="compositionally biased region" description="Pro residues" evidence="1">
    <location>
        <begin position="251"/>
        <end position="265"/>
    </location>
</feature>
<feature type="transmembrane region" description="Helical" evidence="2">
    <location>
        <begin position="84"/>
        <end position="107"/>
    </location>
</feature>
<gene>
    <name evidence="3" type="ORF">DSM104329_01171</name>
</gene>
<evidence type="ECO:0000313" key="3">
    <source>
        <dbReference type="EMBL" id="UGS34789.1"/>
    </source>
</evidence>
<sequence>MTRNIDIGDVISKVFKTYQQYAGVLLPVAAVLFLIEALFRILALQGWGLGLLASLVTLVLSTLYTGMVVELVSDVRDGRLDQSVGGLINSVGPVLLPLIGVSILAGIGIAIGFVLIIIPGLFLLTIWAVVAPVVVLERPGVFPAFGRSRQLVKGNGWQVFGVIVLFFIISFVIALILGAIGAGLGDVGQVILGYVGAVITVPLTALAAATLYFELRGAHGEADAGTGAVRPEAGIAGLPGDGPSSSSGFAPPAPPPPPPPPPPAQ</sequence>
<dbReference type="EMBL" id="CP087164">
    <property type="protein sequence ID" value="UGS34789.1"/>
    <property type="molecule type" value="Genomic_DNA"/>
</dbReference>
<accession>A0A9E6XUU0</accession>